<comment type="subcellular location">
    <subcellularLocation>
        <location evidence="1">Cytoplasm</location>
        <location evidence="1">Cytoskeleton</location>
        <location evidence="1">Cilium axoneme</location>
    </subcellularLocation>
</comment>
<organism evidence="6 7">
    <name type="scientific">Xyrichtys novacula</name>
    <name type="common">Pearly razorfish</name>
    <name type="synonym">Hemipteronotus novacula</name>
    <dbReference type="NCBI Taxonomy" id="13765"/>
    <lineage>
        <taxon>Eukaryota</taxon>
        <taxon>Metazoa</taxon>
        <taxon>Chordata</taxon>
        <taxon>Craniata</taxon>
        <taxon>Vertebrata</taxon>
        <taxon>Euteleostomi</taxon>
        <taxon>Actinopterygii</taxon>
        <taxon>Neopterygii</taxon>
        <taxon>Teleostei</taxon>
        <taxon>Neoteleostei</taxon>
        <taxon>Acanthomorphata</taxon>
        <taxon>Eupercaria</taxon>
        <taxon>Labriformes</taxon>
        <taxon>Labridae</taxon>
        <taxon>Xyrichtys</taxon>
    </lineage>
</organism>
<dbReference type="Proteomes" id="UP001178508">
    <property type="component" value="Chromosome 5"/>
</dbReference>
<accession>A0AAV1F968</accession>
<gene>
    <name evidence="6" type="ORF">XNOV1_A012740</name>
</gene>
<evidence type="ECO:0000256" key="4">
    <source>
        <dbReference type="ARBA" id="ARBA00023273"/>
    </source>
</evidence>
<evidence type="ECO:0000256" key="5">
    <source>
        <dbReference type="SAM" id="MobiDB-lite"/>
    </source>
</evidence>
<keyword evidence="2" id="KW-0963">Cytoplasm</keyword>
<keyword evidence="7" id="KW-1185">Reference proteome</keyword>
<sequence>MMSASQEGNTRTCANPGNPVFSCMMTPAIKAAPSPWTKPQNPLYRTTSEDYGLYPPSFESAPCTYHPKSQRFSEHLGKSGMNQDTSLNTTLDRSRVHDCPNLQRTL</sequence>
<dbReference type="AlphaFoldDB" id="A0AAV1F968"/>
<keyword evidence="3" id="KW-0206">Cytoskeleton</keyword>
<evidence type="ECO:0000256" key="3">
    <source>
        <dbReference type="ARBA" id="ARBA00023212"/>
    </source>
</evidence>
<reference evidence="6" key="1">
    <citation type="submission" date="2023-08" db="EMBL/GenBank/DDBJ databases">
        <authorList>
            <person name="Alioto T."/>
            <person name="Alioto T."/>
            <person name="Gomez Garrido J."/>
        </authorList>
    </citation>
    <scope>NUCLEOTIDE SEQUENCE</scope>
</reference>
<feature type="compositionally biased region" description="Polar residues" evidence="5">
    <location>
        <begin position="80"/>
        <end position="91"/>
    </location>
</feature>
<keyword evidence="4" id="KW-0966">Cell projection</keyword>
<protein>
    <submittedName>
        <fullName evidence="6">Unnamed protein product</fullName>
    </submittedName>
</protein>
<dbReference type="PANTHER" id="PTHR20899">
    <property type="entry name" value="PIERCE HOMOLOG"/>
    <property type="match status" value="1"/>
</dbReference>
<feature type="region of interest" description="Disordered" evidence="5">
    <location>
        <begin position="74"/>
        <end position="106"/>
    </location>
</feature>
<proteinExistence type="predicted"/>
<dbReference type="Pfam" id="PF14892">
    <property type="entry name" value="PIRC1_2"/>
    <property type="match status" value="1"/>
</dbReference>
<dbReference type="EMBL" id="OY660868">
    <property type="protein sequence ID" value="CAJ1057256.1"/>
    <property type="molecule type" value="Genomic_DNA"/>
</dbReference>
<dbReference type="PANTHER" id="PTHR20899:SF4">
    <property type="entry name" value="PIERCER OF MICROTUBULE WALL 2 PROTEIN"/>
    <property type="match status" value="1"/>
</dbReference>
<evidence type="ECO:0000313" key="6">
    <source>
        <dbReference type="EMBL" id="CAJ1057256.1"/>
    </source>
</evidence>
<evidence type="ECO:0000313" key="7">
    <source>
        <dbReference type="Proteomes" id="UP001178508"/>
    </source>
</evidence>
<dbReference type="GO" id="GO:0035082">
    <property type="term" value="P:axoneme assembly"/>
    <property type="evidence" value="ECO:0007669"/>
    <property type="project" value="InterPro"/>
</dbReference>
<dbReference type="GO" id="GO:0005879">
    <property type="term" value="C:axonemal microtubule"/>
    <property type="evidence" value="ECO:0007669"/>
    <property type="project" value="InterPro"/>
</dbReference>
<dbReference type="InterPro" id="IPR026507">
    <property type="entry name" value="PIRC1/2"/>
</dbReference>
<name>A0AAV1F968_XYRNO</name>
<evidence type="ECO:0000256" key="1">
    <source>
        <dbReference type="ARBA" id="ARBA00004430"/>
    </source>
</evidence>
<evidence type="ECO:0000256" key="2">
    <source>
        <dbReference type="ARBA" id="ARBA00022490"/>
    </source>
</evidence>